<proteinExistence type="predicted"/>
<dbReference type="RefSeq" id="WP_075975963.1">
    <property type="nucleotide sequence ID" value="NZ_MKQR01000017.1"/>
</dbReference>
<dbReference type="Proteomes" id="UP000186040">
    <property type="component" value="Unassembled WGS sequence"/>
</dbReference>
<dbReference type="Pfam" id="PF13450">
    <property type="entry name" value="NAD_binding_8"/>
    <property type="match status" value="1"/>
</dbReference>
<evidence type="ECO:0000313" key="1">
    <source>
        <dbReference type="EMBL" id="OLR92077.1"/>
    </source>
</evidence>
<dbReference type="Gene3D" id="3.50.50.60">
    <property type="entry name" value="FAD/NAD(P)-binding domain"/>
    <property type="match status" value="2"/>
</dbReference>
<dbReference type="STRING" id="1193682.BJP25_22240"/>
<gene>
    <name evidence="1" type="ORF">BJP25_22240</name>
</gene>
<dbReference type="PANTHER" id="PTHR42877:SF4">
    <property type="entry name" value="FAD_NAD(P)-BINDING DOMAIN-CONTAINING PROTEIN-RELATED"/>
    <property type="match status" value="1"/>
</dbReference>
<protein>
    <submittedName>
        <fullName evidence="1">4-hydroxyacetophenone monooxygenase</fullName>
    </submittedName>
</protein>
<dbReference type="AlphaFoldDB" id="A0A1Q9LJ51"/>
<reference evidence="1 2" key="1">
    <citation type="submission" date="2016-10" db="EMBL/GenBank/DDBJ databases">
        <title>The Draft Genome Sequence of Actinokineospora bangkokensis 44EHWT reveals the biosynthetic pathway of antifungal compounds Thailandins with unusual extender unit butylmalonyl-CoA.</title>
        <authorList>
            <person name="Greule A."/>
            <person name="Intra B."/>
            <person name="Flemming S."/>
            <person name="Rommel M.G."/>
            <person name="Panbangred W."/>
            <person name="Bechthold A."/>
        </authorList>
    </citation>
    <scope>NUCLEOTIDE SEQUENCE [LARGE SCALE GENOMIC DNA]</scope>
    <source>
        <strain evidence="1 2">44EHW</strain>
    </source>
</reference>
<keyword evidence="1" id="KW-0503">Monooxygenase</keyword>
<dbReference type="OrthoDB" id="5168853at2"/>
<dbReference type="EMBL" id="MKQR01000017">
    <property type="protein sequence ID" value="OLR92077.1"/>
    <property type="molecule type" value="Genomic_DNA"/>
</dbReference>
<sequence length="485" mass="52835">MDVVVIGAGFGGLTAAAALVRAGFGVRVLERADRLGGVWRDNTYPGAACDVPSQLYSWSWAPNSAWPRRYSGQADILAYLERTAAEHGLDRLVRFGADVVGAAFRDGRWHVELAGGEVVTADVLVPAVGQLSRPSVPDIAGVERFAGPVFHSAEWDHDVDLRGKRVAVVGTGASAVQFVPRIQPLVAHLDLYQRTPPWVVPKPDRAYTAAHHWLFRHLPPVRAAGRAGVWLGGEALTAAFTSARPLAKAVEALARAHLRWRVPDPALRAALTPDYPVGCKRLLFSNDYLPALAKPGVDVVTEKITEVTGRGVVTGDGVERPADVLIWGTGFQATDFLAPLRITGPDGTDLRSRAWAGGARAHLGLTVPGFPNLFLVYGPNTNLGGNSIIFMLEQQARYLTRVLTGMRERGAATAEVRREVADRFDREVQGRLRHSAWVACDSWYREDDGRISTNWPGLVAEYRRRTRHPDLDEFTLAPRPAATPT</sequence>
<dbReference type="InterPro" id="IPR036188">
    <property type="entry name" value="FAD/NAD-bd_sf"/>
</dbReference>
<dbReference type="PRINTS" id="PR00368">
    <property type="entry name" value="FADPNR"/>
</dbReference>
<comment type="caution">
    <text evidence="1">The sequence shown here is derived from an EMBL/GenBank/DDBJ whole genome shotgun (WGS) entry which is preliminary data.</text>
</comment>
<name>A0A1Q9LJ51_9PSEU</name>
<dbReference type="PANTHER" id="PTHR42877">
    <property type="entry name" value="L-ORNITHINE N(5)-MONOOXYGENASE-RELATED"/>
    <property type="match status" value="1"/>
</dbReference>
<dbReference type="SUPFAM" id="SSF51905">
    <property type="entry name" value="FAD/NAD(P)-binding domain"/>
    <property type="match status" value="1"/>
</dbReference>
<keyword evidence="1" id="KW-0560">Oxidoreductase</keyword>
<accession>A0A1Q9LJ51</accession>
<keyword evidence="2" id="KW-1185">Reference proteome</keyword>
<dbReference type="GO" id="GO:0004497">
    <property type="term" value="F:monooxygenase activity"/>
    <property type="evidence" value="ECO:0007669"/>
    <property type="project" value="UniProtKB-KW"/>
</dbReference>
<organism evidence="1 2">
    <name type="scientific">Actinokineospora bangkokensis</name>
    <dbReference type="NCBI Taxonomy" id="1193682"/>
    <lineage>
        <taxon>Bacteria</taxon>
        <taxon>Bacillati</taxon>
        <taxon>Actinomycetota</taxon>
        <taxon>Actinomycetes</taxon>
        <taxon>Pseudonocardiales</taxon>
        <taxon>Pseudonocardiaceae</taxon>
        <taxon>Actinokineospora</taxon>
    </lineage>
</organism>
<evidence type="ECO:0000313" key="2">
    <source>
        <dbReference type="Proteomes" id="UP000186040"/>
    </source>
</evidence>
<dbReference type="InterPro" id="IPR051209">
    <property type="entry name" value="FAD-bind_Monooxygenase_sf"/>
</dbReference>
<dbReference type="PRINTS" id="PR00469">
    <property type="entry name" value="PNDRDTASEII"/>
</dbReference>